<dbReference type="InterPro" id="IPR020256">
    <property type="entry name" value="Spore_coat_CotJA"/>
</dbReference>
<dbReference type="EMBL" id="CBHH010000050">
    <property type="protein sequence ID" value="CDD57533.1"/>
    <property type="molecule type" value="Genomic_DNA"/>
</dbReference>
<dbReference type="Proteomes" id="UP000018141">
    <property type="component" value="Unassembled WGS sequence"/>
</dbReference>
<evidence type="ECO:0008006" key="3">
    <source>
        <dbReference type="Google" id="ProtNLM"/>
    </source>
</evidence>
<protein>
    <recommendedName>
        <fullName evidence="3">Spore coat associated protein CotJA</fullName>
    </recommendedName>
</protein>
<evidence type="ECO:0000313" key="1">
    <source>
        <dbReference type="EMBL" id="CDD57533.1"/>
    </source>
</evidence>
<dbReference type="AlphaFoldDB" id="R7A9S6"/>
<dbReference type="Pfam" id="PF11007">
    <property type="entry name" value="CotJA"/>
    <property type="match status" value="1"/>
</dbReference>
<gene>
    <name evidence="1" type="ORF">BN656_01685</name>
</gene>
<name>R7A9S6_9FIRM</name>
<comment type="caution">
    <text evidence="1">The sequence shown here is derived from an EMBL/GenBank/DDBJ whole genome shotgun (WGS) entry which is preliminary data.</text>
</comment>
<organism evidence="1 2">
    <name type="scientific">Bacteroides pectinophilus CAG:437</name>
    <dbReference type="NCBI Taxonomy" id="1263051"/>
    <lineage>
        <taxon>Bacteria</taxon>
        <taxon>Bacillati</taxon>
        <taxon>Bacillota</taxon>
        <taxon>Clostridia</taxon>
        <taxon>Eubacteriales</taxon>
    </lineage>
</organism>
<sequence>MERQQISPSAPLAMTYVPWQEWNSLFALDEALRCGTLFKTLYKPFMGGGR</sequence>
<evidence type="ECO:0000313" key="2">
    <source>
        <dbReference type="Proteomes" id="UP000018141"/>
    </source>
</evidence>
<accession>R7A9S6</accession>
<reference evidence="1" key="1">
    <citation type="submission" date="2012-11" db="EMBL/GenBank/DDBJ databases">
        <title>Dependencies among metagenomic species, viruses, plasmids and units of genetic variation.</title>
        <authorList>
            <person name="Nielsen H.B."/>
            <person name="Almeida M."/>
            <person name="Juncker A.S."/>
            <person name="Rasmussen S."/>
            <person name="Li J."/>
            <person name="Sunagawa S."/>
            <person name="Plichta D."/>
            <person name="Gautier L."/>
            <person name="Le Chatelier E."/>
            <person name="Peletier E."/>
            <person name="Bonde I."/>
            <person name="Nielsen T."/>
            <person name="Manichanh C."/>
            <person name="Arumugam M."/>
            <person name="Batto J."/>
            <person name="Santos M.B.Q.D."/>
            <person name="Blom N."/>
            <person name="Borruel N."/>
            <person name="Burgdorf K.S."/>
            <person name="Boumezbeur F."/>
            <person name="Casellas F."/>
            <person name="Dore J."/>
            <person name="Guarner F."/>
            <person name="Hansen T."/>
            <person name="Hildebrand F."/>
            <person name="Kaas R.S."/>
            <person name="Kennedy S."/>
            <person name="Kristiansen K."/>
            <person name="Kultima J.R."/>
            <person name="Leonard P."/>
            <person name="Levenez F."/>
            <person name="Lund O."/>
            <person name="Moumen B."/>
            <person name="Le Paslier D."/>
            <person name="Pons N."/>
            <person name="Pedersen O."/>
            <person name="Prifti E."/>
            <person name="Qin J."/>
            <person name="Raes J."/>
            <person name="Tap J."/>
            <person name="Tims S."/>
            <person name="Ussery D.W."/>
            <person name="Yamada T."/>
            <person name="MetaHit consortium"/>
            <person name="Renault P."/>
            <person name="Sicheritz-Ponten T."/>
            <person name="Bork P."/>
            <person name="Wang J."/>
            <person name="Brunak S."/>
            <person name="Ehrlich S.D."/>
        </authorList>
    </citation>
    <scope>NUCLEOTIDE SEQUENCE [LARGE SCALE GENOMIC DNA]</scope>
</reference>
<proteinExistence type="predicted"/>